<accession>A0A7C5VHH3</accession>
<dbReference type="EMBL" id="DRXE01000119">
    <property type="protein sequence ID" value="HHM67712.1"/>
    <property type="molecule type" value="Genomic_DNA"/>
</dbReference>
<name>A0A7C5VHH3_9DEIN</name>
<evidence type="ECO:0000313" key="1">
    <source>
        <dbReference type="EMBL" id="HHM67712.1"/>
    </source>
</evidence>
<dbReference type="Pfam" id="PF20457">
    <property type="entry name" value="DUF6710"/>
    <property type="match status" value="1"/>
</dbReference>
<proteinExistence type="predicted"/>
<sequence length="215" mass="24197">MKKAVLPLAYVLENGGDEEALRRAVRLAALPLLTRALLGFGEAQVPRTMDGALPREVWRWLWTLRARPREAGRAKVSLAQDTAISFPWHPERMLNAFLTVRRWRWDPENHQAVLYLPLGVVHFQNGLHSGAIGVLARQGTLEAQVVDLAPALEAGLRVEWREDGVAEAVLPVPGWKEVREPFPVQEYAPLWEAARLLWERGVVLRPRGGPQPSRP</sequence>
<protein>
    <submittedName>
        <fullName evidence="1">Uncharacterized protein</fullName>
    </submittedName>
</protein>
<dbReference type="InterPro" id="IPR046556">
    <property type="entry name" value="DUF6710"/>
</dbReference>
<comment type="caution">
    <text evidence="1">The sequence shown here is derived from an EMBL/GenBank/DDBJ whole genome shotgun (WGS) entry which is preliminary data.</text>
</comment>
<dbReference type="AlphaFoldDB" id="A0A7C5VHH3"/>
<organism evidence="1">
    <name type="scientific">Thermus caliditerrae</name>
    <dbReference type="NCBI Taxonomy" id="1330700"/>
    <lineage>
        <taxon>Bacteria</taxon>
        <taxon>Thermotogati</taxon>
        <taxon>Deinococcota</taxon>
        <taxon>Deinococci</taxon>
        <taxon>Thermales</taxon>
        <taxon>Thermaceae</taxon>
        <taxon>Thermus</taxon>
    </lineage>
</organism>
<reference evidence="1" key="1">
    <citation type="journal article" date="2020" name="mSystems">
        <title>Genome- and Community-Level Interaction Insights into Carbon Utilization and Element Cycling Functions of Hydrothermarchaeota in Hydrothermal Sediment.</title>
        <authorList>
            <person name="Zhou Z."/>
            <person name="Liu Y."/>
            <person name="Xu W."/>
            <person name="Pan J."/>
            <person name="Luo Z.H."/>
            <person name="Li M."/>
        </authorList>
    </citation>
    <scope>NUCLEOTIDE SEQUENCE [LARGE SCALE GENOMIC DNA]</scope>
    <source>
        <strain evidence="1">SpSt-1071</strain>
    </source>
</reference>
<gene>
    <name evidence="1" type="ORF">ENM28_03155</name>
</gene>